<accession>A0ACC2L8H1</accession>
<name>A0ACC2L8H1_PERAE</name>
<evidence type="ECO:0000313" key="1">
    <source>
        <dbReference type="EMBL" id="KAJ8629402.1"/>
    </source>
</evidence>
<dbReference type="EMBL" id="CM056815">
    <property type="protein sequence ID" value="KAJ8629402.1"/>
    <property type="molecule type" value="Genomic_DNA"/>
</dbReference>
<sequence length="124" mass="13225">MGISKENCDDGGISFDAYEDIPVEVSGSDVPLAVNSFQEIDLGDALNQNIRRCKYACEANTNPTLCNSNISCREGFDSVRANWVDKDSAVLLPNHCWDHEEPVGGGGGGVGLVLQCPRHGGRSA</sequence>
<reference evidence="1 2" key="1">
    <citation type="journal article" date="2022" name="Hortic Res">
        <title>A haplotype resolved chromosomal level avocado genome allows analysis of novel avocado genes.</title>
        <authorList>
            <person name="Nath O."/>
            <person name="Fletcher S.J."/>
            <person name="Hayward A."/>
            <person name="Shaw L.M."/>
            <person name="Masouleh A.K."/>
            <person name="Furtado A."/>
            <person name="Henry R.J."/>
            <person name="Mitter N."/>
        </authorList>
    </citation>
    <scope>NUCLEOTIDE SEQUENCE [LARGE SCALE GENOMIC DNA]</scope>
    <source>
        <strain evidence="2">cv. Hass</strain>
    </source>
</reference>
<comment type="caution">
    <text evidence="1">The sequence shown here is derived from an EMBL/GenBank/DDBJ whole genome shotgun (WGS) entry which is preliminary data.</text>
</comment>
<dbReference type="Proteomes" id="UP001234297">
    <property type="component" value="Chromosome 7"/>
</dbReference>
<keyword evidence="2" id="KW-1185">Reference proteome</keyword>
<evidence type="ECO:0000313" key="2">
    <source>
        <dbReference type="Proteomes" id="UP001234297"/>
    </source>
</evidence>
<protein>
    <submittedName>
        <fullName evidence="1">Uncharacterized protein</fullName>
    </submittedName>
</protein>
<proteinExistence type="predicted"/>
<organism evidence="1 2">
    <name type="scientific">Persea americana</name>
    <name type="common">Avocado</name>
    <dbReference type="NCBI Taxonomy" id="3435"/>
    <lineage>
        <taxon>Eukaryota</taxon>
        <taxon>Viridiplantae</taxon>
        <taxon>Streptophyta</taxon>
        <taxon>Embryophyta</taxon>
        <taxon>Tracheophyta</taxon>
        <taxon>Spermatophyta</taxon>
        <taxon>Magnoliopsida</taxon>
        <taxon>Magnoliidae</taxon>
        <taxon>Laurales</taxon>
        <taxon>Lauraceae</taxon>
        <taxon>Persea</taxon>
    </lineage>
</organism>
<gene>
    <name evidence="1" type="ORF">MRB53_022725</name>
</gene>